<reference evidence="2" key="1">
    <citation type="submission" date="2021-06" db="EMBL/GenBank/DDBJ databases">
        <authorList>
            <person name="Kallberg Y."/>
            <person name="Tangrot J."/>
            <person name="Rosling A."/>
        </authorList>
    </citation>
    <scope>NUCLEOTIDE SEQUENCE</scope>
    <source>
        <strain evidence="2">AZ414A</strain>
    </source>
</reference>
<keyword evidence="1" id="KW-0812">Transmembrane</keyword>
<evidence type="ECO:0000313" key="3">
    <source>
        <dbReference type="Proteomes" id="UP000789706"/>
    </source>
</evidence>
<evidence type="ECO:0000256" key="1">
    <source>
        <dbReference type="SAM" id="Phobius"/>
    </source>
</evidence>
<organism evidence="2 3">
    <name type="scientific">Diversispora eburnea</name>
    <dbReference type="NCBI Taxonomy" id="1213867"/>
    <lineage>
        <taxon>Eukaryota</taxon>
        <taxon>Fungi</taxon>
        <taxon>Fungi incertae sedis</taxon>
        <taxon>Mucoromycota</taxon>
        <taxon>Glomeromycotina</taxon>
        <taxon>Glomeromycetes</taxon>
        <taxon>Diversisporales</taxon>
        <taxon>Diversisporaceae</taxon>
        <taxon>Diversispora</taxon>
    </lineage>
</organism>
<protein>
    <submittedName>
        <fullName evidence="2">11695_t:CDS:1</fullName>
    </submittedName>
</protein>
<sequence length="58" mass="6255">MDISGLSLTVIILGLSLIVIILRLSLSLQAELILCISSCNSEVVKVTNENNEALKNKD</sequence>
<dbReference type="Proteomes" id="UP000789706">
    <property type="component" value="Unassembled WGS sequence"/>
</dbReference>
<accession>A0A9N9GA26</accession>
<keyword evidence="1" id="KW-1133">Transmembrane helix</keyword>
<comment type="caution">
    <text evidence="2">The sequence shown here is derived from an EMBL/GenBank/DDBJ whole genome shotgun (WGS) entry which is preliminary data.</text>
</comment>
<name>A0A9N9GA26_9GLOM</name>
<dbReference type="AlphaFoldDB" id="A0A9N9GA26"/>
<evidence type="ECO:0000313" key="2">
    <source>
        <dbReference type="EMBL" id="CAG8587856.1"/>
    </source>
</evidence>
<dbReference type="EMBL" id="CAJVPK010001467">
    <property type="protein sequence ID" value="CAG8587856.1"/>
    <property type="molecule type" value="Genomic_DNA"/>
</dbReference>
<gene>
    <name evidence="2" type="ORF">DEBURN_LOCUS8898</name>
</gene>
<proteinExistence type="predicted"/>
<keyword evidence="3" id="KW-1185">Reference proteome</keyword>
<keyword evidence="1" id="KW-0472">Membrane</keyword>
<feature type="transmembrane region" description="Helical" evidence="1">
    <location>
        <begin position="6"/>
        <end position="26"/>
    </location>
</feature>